<name>A0A8S5TVZ7_9CAUD</name>
<evidence type="ECO:0000313" key="1">
    <source>
        <dbReference type="EMBL" id="DAF86371.1"/>
    </source>
</evidence>
<dbReference type="Gene3D" id="1.10.287.1080">
    <property type="entry name" value="MazG-like"/>
    <property type="match status" value="1"/>
</dbReference>
<protein>
    <submittedName>
        <fullName evidence="1">Pyrophosphatase</fullName>
    </submittedName>
</protein>
<dbReference type="SUPFAM" id="SSF101386">
    <property type="entry name" value="all-alpha NTP pyrophosphatases"/>
    <property type="match status" value="1"/>
</dbReference>
<proteinExistence type="predicted"/>
<sequence>MSDFKVICSMGEPALLEQLAEECSELAHAALKLARLERGENPTPKTEEECVENLLEELGDVNLCMSVVEANRGIHIRCLFVDKKARWAQRIREARGETPKKKKTRQSEFLKIFPKVGLKEGVIDICPLFLDKTANCIKVNCRVCQKDFWLAEVK</sequence>
<dbReference type="EMBL" id="BK015943">
    <property type="protein sequence ID" value="DAF86371.1"/>
    <property type="molecule type" value="Genomic_DNA"/>
</dbReference>
<accession>A0A8S5TVZ7</accession>
<organism evidence="1">
    <name type="scientific">Siphoviridae sp. ctmxA102</name>
    <dbReference type="NCBI Taxonomy" id="2825657"/>
    <lineage>
        <taxon>Viruses</taxon>
        <taxon>Duplodnaviria</taxon>
        <taxon>Heunggongvirae</taxon>
        <taxon>Uroviricota</taxon>
        <taxon>Caudoviricetes</taxon>
    </lineage>
</organism>
<reference evidence="1" key="1">
    <citation type="journal article" date="2021" name="Proc. Natl. Acad. Sci. U.S.A.">
        <title>A Catalog of Tens of Thousands of Viruses from Human Metagenomes Reveals Hidden Associations with Chronic Diseases.</title>
        <authorList>
            <person name="Tisza M.J."/>
            <person name="Buck C.B."/>
        </authorList>
    </citation>
    <scope>NUCLEOTIDE SEQUENCE</scope>
    <source>
        <strain evidence="1">CtmxA102</strain>
    </source>
</reference>